<sequence>MTIALVAVAARALFYFYSSTPQESALSSTQCQNPSIRREWRTLSTSEKLDYLDAVVCLTKTPSVLGLNQTLFDDFPFIHTTIGKEGKYHLESHHSALFLAWHRYFLHIYEARLRDVCHYPGSLVFFDWQLNIHDLPSAPIWDPVTGFGGDGNITGPDTVNVARCVTDGPFANLPVLYYSNELKLHCLSRGFQPPVDMERYYSARVSVEAIDKLMATPRYEEFNLGVEDGPHLSMPHAVLGDFLVDTAPNDPVFFLHHAQLDRLWWKWQKSSPGRLREYNGASARGSKEPASLQDQLKFGELAANVAVEGVMDTRDGLLCYEYAY</sequence>
<dbReference type="GO" id="GO:0016491">
    <property type="term" value="F:oxidoreductase activity"/>
    <property type="evidence" value="ECO:0007669"/>
    <property type="project" value="InterPro"/>
</dbReference>
<dbReference type="GeneID" id="28818618"/>
<proteinExistence type="predicted"/>
<dbReference type="STRING" id="149040.A0A194XMC7"/>
<organism evidence="4 5">
    <name type="scientific">Mollisia scopiformis</name>
    <name type="common">Conifer needle endophyte fungus</name>
    <name type="synonym">Phialocephala scopiformis</name>
    <dbReference type="NCBI Taxonomy" id="149040"/>
    <lineage>
        <taxon>Eukaryota</taxon>
        <taxon>Fungi</taxon>
        <taxon>Dikarya</taxon>
        <taxon>Ascomycota</taxon>
        <taxon>Pezizomycotina</taxon>
        <taxon>Leotiomycetes</taxon>
        <taxon>Helotiales</taxon>
        <taxon>Mollisiaceae</taxon>
        <taxon>Mollisia</taxon>
    </lineage>
</organism>
<dbReference type="InterPro" id="IPR050316">
    <property type="entry name" value="Tyrosinase/Hemocyanin"/>
</dbReference>
<feature type="domain" description="Tyrosinase copper-binding" evidence="3">
    <location>
        <begin position="250"/>
        <end position="261"/>
    </location>
</feature>
<dbReference type="GO" id="GO:0046872">
    <property type="term" value="F:metal ion binding"/>
    <property type="evidence" value="ECO:0007669"/>
    <property type="project" value="UniProtKB-KW"/>
</dbReference>
<dbReference type="InterPro" id="IPR008922">
    <property type="entry name" value="Di-copper_centre_dom_sf"/>
</dbReference>
<dbReference type="KEGG" id="psco:LY89DRAFT_577417"/>
<dbReference type="PROSITE" id="PS00498">
    <property type="entry name" value="TYROSINASE_2"/>
    <property type="match status" value="1"/>
</dbReference>
<feature type="domain" description="Tyrosinase copper-binding" evidence="2">
    <location>
        <begin position="93"/>
        <end position="110"/>
    </location>
</feature>
<dbReference type="AlphaFoldDB" id="A0A194XMC7"/>
<dbReference type="Pfam" id="PF00264">
    <property type="entry name" value="Tyrosinase"/>
    <property type="match status" value="1"/>
</dbReference>
<evidence type="ECO:0000256" key="1">
    <source>
        <dbReference type="ARBA" id="ARBA00022723"/>
    </source>
</evidence>
<dbReference type="RefSeq" id="XP_018075688.1">
    <property type="nucleotide sequence ID" value="XM_018208892.1"/>
</dbReference>
<dbReference type="PROSITE" id="PS00497">
    <property type="entry name" value="TYROSINASE_1"/>
    <property type="match status" value="1"/>
</dbReference>
<dbReference type="SUPFAM" id="SSF48056">
    <property type="entry name" value="Di-copper centre-containing domain"/>
    <property type="match status" value="1"/>
</dbReference>
<dbReference type="Proteomes" id="UP000070700">
    <property type="component" value="Unassembled WGS sequence"/>
</dbReference>
<dbReference type="InParanoid" id="A0A194XMC7"/>
<evidence type="ECO:0000313" key="5">
    <source>
        <dbReference type="Proteomes" id="UP000070700"/>
    </source>
</evidence>
<protein>
    <submittedName>
        <fullName evidence="4">Putative tyrosinase</fullName>
    </submittedName>
</protein>
<evidence type="ECO:0000259" key="2">
    <source>
        <dbReference type="PROSITE" id="PS00497"/>
    </source>
</evidence>
<name>A0A194XMC7_MOLSC</name>
<evidence type="ECO:0000313" key="4">
    <source>
        <dbReference type="EMBL" id="KUJ21333.1"/>
    </source>
</evidence>
<dbReference type="OrthoDB" id="6132182at2759"/>
<evidence type="ECO:0000259" key="3">
    <source>
        <dbReference type="PROSITE" id="PS00498"/>
    </source>
</evidence>
<gene>
    <name evidence="4" type="ORF">LY89DRAFT_577417</name>
</gene>
<dbReference type="InterPro" id="IPR002227">
    <property type="entry name" value="Tyrosinase_Cu-bd"/>
</dbReference>
<dbReference type="PANTHER" id="PTHR11474">
    <property type="entry name" value="TYROSINASE FAMILY MEMBER"/>
    <property type="match status" value="1"/>
</dbReference>
<keyword evidence="1" id="KW-0479">Metal-binding</keyword>
<dbReference type="EMBL" id="KQ947408">
    <property type="protein sequence ID" value="KUJ21333.1"/>
    <property type="molecule type" value="Genomic_DNA"/>
</dbReference>
<accession>A0A194XMC7</accession>
<dbReference type="PANTHER" id="PTHR11474:SF127">
    <property type="entry name" value="TYROSINASE COPPER-BINDING DOMAIN-CONTAINING PROTEIN"/>
    <property type="match status" value="1"/>
</dbReference>
<reference evidence="4 5" key="1">
    <citation type="submission" date="2015-10" db="EMBL/GenBank/DDBJ databases">
        <title>Full genome of DAOMC 229536 Phialocephala scopiformis, a fungal endophyte of spruce producing the potent anti-insectan compound rugulosin.</title>
        <authorList>
            <consortium name="DOE Joint Genome Institute"/>
            <person name="Walker A.K."/>
            <person name="Frasz S.L."/>
            <person name="Seifert K.A."/>
            <person name="Miller J.D."/>
            <person name="Mondo S.J."/>
            <person name="Labutti K."/>
            <person name="Lipzen A."/>
            <person name="Dockter R."/>
            <person name="Kennedy M."/>
            <person name="Grigoriev I.V."/>
            <person name="Spatafora J.W."/>
        </authorList>
    </citation>
    <scope>NUCLEOTIDE SEQUENCE [LARGE SCALE GENOMIC DNA]</scope>
    <source>
        <strain evidence="4 5">CBS 120377</strain>
    </source>
</reference>
<dbReference type="Gene3D" id="1.10.1280.10">
    <property type="entry name" value="Di-copper center containing domain from catechol oxidase"/>
    <property type="match status" value="1"/>
</dbReference>
<dbReference type="PRINTS" id="PR00092">
    <property type="entry name" value="TYROSINASE"/>
</dbReference>
<keyword evidence="5" id="KW-1185">Reference proteome</keyword>